<dbReference type="GeneID" id="20639998"/>
<dbReference type="Proteomes" id="UP000002640">
    <property type="component" value="Unassembled WGS sequence"/>
</dbReference>
<keyword evidence="2" id="KW-1185">Reference proteome</keyword>
<proteinExistence type="predicted"/>
<dbReference type="InParanoid" id="G4Z5S4"/>
<dbReference type="KEGG" id="psoj:PHYSODRAFT_285290"/>
<reference evidence="1 2" key="1">
    <citation type="journal article" date="2006" name="Science">
        <title>Phytophthora genome sequences uncover evolutionary origins and mechanisms of pathogenesis.</title>
        <authorList>
            <person name="Tyler B.M."/>
            <person name="Tripathy S."/>
            <person name="Zhang X."/>
            <person name="Dehal P."/>
            <person name="Jiang R.H."/>
            <person name="Aerts A."/>
            <person name="Arredondo F.D."/>
            <person name="Baxter L."/>
            <person name="Bensasson D."/>
            <person name="Beynon J.L."/>
            <person name="Chapman J."/>
            <person name="Damasceno C.M."/>
            <person name="Dorrance A.E."/>
            <person name="Dou D."/>
            <person name="Dickerman A.W."/>
            <person name="Dubchak I.L."/>
            <person name="Garbelotto M."/>
            <person name="Gijzen M."/>
            <person name="Gordon S.G."/>
            <person name="Govers F."/>
            <person name="Grunwald N.J."/>
            <person name="Huang W."/>
            <person name="Ivors K.L."/>
            <person name="Jones R.W."/>
            <person name="Kamoun S."/>
            <person name="Krampis K."/>
            <person name="Lamour K.H."/>
            <person name="Lee M.K."/>
            <person name="McDonald W.H."/>
            <person name="Medina M."/>
            <person name="Meijer H.J."/>
            <person name="Nordberg E.K."/>
            <person name="Maclean D.J."/>
            <person name="Ospina-Giraldo M.D."/>
            <person name="Morris P.F."/>
            <person name="Phuntumart V."/>
            <person name="Putnam N.H."/>
            <person name="Rash S."/>
            <person name="Rose J.K."/>
            <person name="Sakihama Y."/>
            <person name="Salamov A.A."/>
            <person name="Savidor A."/>
            <person name="Scheuring C.F."/>
            <person name="Smith B.M."/>
            <person name="Sobral B.W."/>
            <person name="Terry A."/>
            <person name="Torto-Alalibo T.A."/>
            <person name="Win J."/>
            <person name="Xu Z."/>
            <person name="Zhang H."/>
            <person name="Grigoriev I.V."/>
            <person name="Rokhsar D.S."/>
            <person name="Boore J.L."/>
        </authorList>
    </citation>
    <scope>NUCLEOTIDE SEQUENCE [LARGE SCALE GENOMIC DNA]</scope>
    <source>
        <strain evidence="1 2">P6497</strain>
    </source>
</reference>
<accession>G4Z5S4</accession>
<dbReference type="EMBL" id="JH159153">
    <property type="protein sequence ID" value="EGZ19507.1"/>
    <property type="molecule type" value="Genomic_DNA"/>
</dbReference>
<dbReference type="RefSeq" id="XP_009522224.1">
    <property type="nucleotide sequence ID" value="XM_009523929.1"/>
</dbReference>
<dbReference type="AlphaFoldDB" id="G4Z5S4"/>
<sequence length="126" mass="13872">MFPALHTSVVGCTQLDALDAFPAPRQRSDALPVVEAALALISLPGRSLSWRSLVVEDWTYEVNSGDAHCDVFELLRVPGSPDLINVSQSRLVVPHRWLRSRRQAQGQEEGVPGGRNATRRLCSVRS</sequence>
<organism evidence="1 2">
    <name type="scientific">Phytophthora sojae (strain P6497)</name>
    <name type="common">Soybean stem and root rot agent</name>
    <name type="synonym">Phytophthora megasperma f. sp. glycines</name>
    <dbReference type="NCBI Taxonomy" id="1094619"/>
    <lineage>
        <taxon>Eukaryota</taxon>
        <taxon>Sar</taxon>
        <taxon>Stramenopiles</taxon>
        <taxon>Oomycota</taxon>
        <taxon>Peronosporomycetes</taxon>
        <taxon>Peronosporales</taxon>
        <taxon>Peronosporaceae</taxon>
        <taxon>Phytophthora</taxon>
    </lineage>
</organism>
<evidence type="ECO:0000313" key="1">
    <source>
        <dbReference type="EMBL" id="EGZ19507.1"/>
    </source>
</evidence>
<gene>
    <name evidence="1" type="ORF">PHYSODRAFT_285290</name>
</gene>
<name>G4Z5S4_PHYSP</name>
<evidence type="ECO:0000313" key="2">
    <source>
        <dbReference type="Proteomes" id="UP000002640"/>
    </source>
</evidence>
<protein>
    <submittedName>
        <fullName evidence="1">Uncharacterized protein</fullName>
    </submittedName>
</protein>